<reference evidence="2 3" key="1">
    <citation type="submission" date="2018-07" db="EMBL/GenBank/DDBJ databases">
        <title>Genomic Encyclopedia of Type Strains, Phase III (KMG-III): the genomes of soil and plant-associated and newly described type strains.</title>
        <authorList>
            <person name="Whitman W."/>
        </authorList>
    </citation>
    <scope>NUCLEOTIDE SEQUENCE [LARGE SCALE GENOMIC DNA]</scope>
    <source>
        <strain evidence="2 3">CECT 7287</strain>
    </source>
</reference>
<sequence length="251" mass="28483">MSVKALFLLMIVGWSSMLLVSGSVKAQNIATSEAVAAPNDGETHLGPAQQLAKALLRNDLDGAQKYVEKDFVQIPEINENSPIGGIQLVSSPEKDVKILLAHFDDEVLKGERLAFIWELTEKGDRIIKIRVLFAGANPLVDEARLIREYQKKFIRHVLVPTEFPFKITQFDGYVDSNESLELVYRNDALNGFFRVKASPIAVELERYKGKDDVYYMLKDGTKALYRPKFELNFDSRRTGCNIRLRLETRKC</sequence>
<protein>
    <submittedName>
        <fullName evidence="2">Uncharacterized protein</fullName>
    </submittedName>
</protein>
<evidence type="ECO:0000313" key="3">
    <source>
        <dbReference type="Proteomes" id="UP000256977"/>
    </source>
</evidence>
<evidence type="ECO:0000313" key="2">
    <source>
        <dbReference type="EMBL" id="RED76060.1"/>
    </source>
</evidence>
<feature type="signal peptide" evidence="1">
    <location>
        <begin position="1"/>
        <end position="26"/>
    </location>
</feature>
<dbReference type="EMBL" id="QRDZ01000013">
    <property type="protein sequence ID" value="RED76060.1"/>
    <property type="molecule type" value="Genomic_DNA"/>
</dbReference>
<dbReference type="Proteomes" id="UP000256977">
    <property type="component" value="Unassembled WGS sequence"/>
</dbReference>
<gene>
    <name evidence="2" type="ORF">DFP98_113120</name>
</gene>
<name>A0A3D9JQ24_9BACL</name>
<organism evidence="2 3">
    <name type="scientific">Cohnella phaseoli</name>
    <dbReference type="NCBI Taxonomy" id="456490"/>
    <lineage>
        <taxon>Bacteria</taxon>
        <taxon>Bacillati</taxon>
        <taxon>Bacillota</taxon>
        <taxon>Bacilli</taxon>
        <taxon>Bacillales</taxon>
        <taxon>Paenibacillaceae</taxon>
        <taxon>Cohnella</taxon>
    </lineage>
</organism>
<dbReference type="RefSeq" id="WP_116061863.1">
    <property type="nucleotide sequence ID" value="NZ_QRDZ01000013.1"/>
</dbReference>
<keyword evidence="3" id="KW-1185">Reference proteome</keyword>
<proteinExistence type="predicted"/>
<keyword evidence="1" id="KW-0732">Signal</keyword>
<dbReference type="OrthoDB" id="2595720at2"/>
<comment type="caution">
    <text evidence="2">The sequence shown here is derived from an EMBL/GenBank/DDBJ whole genome shotgun (WGS) entry which is preliminary data.</text>
</comment>
<evidence type="ECO:0000256" key="1">
    <source>
        <dbReference type="SAM" id="SignalP"/>
    </source>
</evidence>
<feature type="chain" id="PRO_5017681043" evidence="1">
    <location>
        <begin position="27"/>
        <end position="251"/>
    </location>
</feature>
<dbReference type="AlphaFoldDB" id="A0A3D9JQ24"/>
<accession>A0A3D9JQ24</accession>